<accession>A0A2B4RST6</accession>
<dbReference type="GO" id="GO:0046475">
    <property type="term" value="P:glycerophospholipid catabolic process"/>
    <property type="evidence" value="ECO:0007669"/>
    <property type="project" value="TreeGrafter"/>
</dbReference>
<evidence type="ECO:0000313" key="5">
    <source>
        <dbReference type="EMBL" id="PFX19863.1"/>
    </source>
</evidence>
<protein>
    <recommendedName>
        <fullName evidence="4">PNPLA domain-containing protein</fullName>
    </recommendedName>
</protein>
<dbReference type="PANTHER" id="PTHR10728">
    <property type="entry name" value="CYTOSOLIC PHOSPHOLIPASE A2"/>
    <property type="match status" value="1"/>
</dbReference>
<feature type="transmembrane region" description="Helical" evidence="3">
    <location>
        <begin position="327"/>
        <end position="348"/>
    </location>
</feature>
<evidence type="ECO:0000313" key="6">
    <source>
        <dbReference type="Proteomes" id="UP000225706"/>
    </source>
</evidence>
<evidence type="ECO:0000259" key="4">
    <source>
        <dbReference type="Pfam" id="PF01734"/>
    </source>
</evidence>
<dbReference type="GO" id="GO:0047498">
    <property type="term" value="F:calcium-dependent phospholipase A2 activity"/>
    <property type="evidence" value="ECO:0007669"/>
    <property type="project" value="TreeGrafter"/>
</dbReference>
<dbReference type="SUPFAM" id="SSF52151">
    <property type="entry name" value="FabD/lysophospholipase-like"/>
    <property type="match status" value="1"/>
</dbReference>
<dbReference type="GO" id="GO:0005509">
    <property type="term" value="F:calcium ion binding"/>
    <property type="evidence" value="ECO:0007669"/>
    <property type="project" value="TreeGrafter"/>
</dbReference>
<comment type="caution">
    <text evidence="5">The sequence shown here is derived from an EMBL/GenBank/DDBJ whole genome shotgun (WGS) entry which is preliminary data.</text>
</comment>
<proteinExistence type="predicted"/>
<name>A0A2B4RST6_STYPI</name>
<feature type="transmembrane region" description="Helical" evidence="3">
    <location>
        <begin position="354"/>
        <end position="378"/>
    </location>
</feature>
<dbReference type="AlphaFoldDB" id="A0A2B4RST6"/>
<dbReference type="EMBL" id="LSMT01000341">
    <property type="protein sequence ID" value="PFX19863.1"/>
    <property type="molecule type" value="Genomic_DNA"/>
</dbReference>
<dbReference type="InterPro" id="IPR002641">
    <property type="entry name" value="PNPLA_dom"/>
</dbReference>
<dbReference type="Gene3D" id="3.40.1090.10">
    <property type="entry name" value="Cytosolic phospholipase A2 catalytic domain"/>
    <property type="match status" value="1"/>
</dbReference>
<keyword evidence="6" id="KW-1185">Reference proteome</keyword>
<keyword evidence="3" id="KW-1133">Transmembrane helix</keyword>
<feature type="region of interest" description="Disordered" evidence="2">
    <location>
        <begin position="16"/>
        <end position="77"/>
    </location>
</feature>
<evidence type="ECO:0000256" key="2">
    <source>
        <dbReference type="SAM" id="MobiDB-lite"/>
    </source>
</evidence>
<sequence>MAASTRRMTAEEVLVEVFADRDSDMSDESDGDVSEYNESISSSEDEDESGEEVEEIDELESENENNEDSENTMNVNGTGVAFSGGGIRSAALCSGVLRRLLQVGAKVDYLSCVSGGGYTGCVLWFVPYLRQSRERLTHVFNRWKLRNAFYSKESSRHRGCLERLQDTFCPSWTCLLKNQGPRSNQVANQQMDNLNNDEGGINNAPPKKRLLNLADLRGMEPELISNATVHEWAKNPSSGRDYALLTMSPTKIERLDRDPSIVNVFEGKLDPRDVALDDAMATSAAAISGYFHSVEVKRLSTILGFEMGASMISDMKAIKRESCCKKLLPLVINITRGLPLIVISAVYFTAGSEWLIKIGGTVFFVIHLILALIGAFADTGAETPNCWEKIARWFIVHVSFVGFVREALSIKNVGSMPPPVMLVSDGGHTENTGILPLLKNRLKKIVVVNGGYTSDEERYGDDLMEALMLARTELNCSFISREGRDVISDLLETFVKPNKPNEKRKPRYYRFKVEYYQDEVGKVGEGEILMIRPRDPRKGDQSEVKTWEEFGFNLEPNDWGESPYLTGDDVDKLTFCCCNFCNRKSWLSFFSEWFCDKFPNISTANQCFTPLQFSAYHREGFRASVEAQAAEFLSDDRDSQEV</sequence>
<organism evidence="5 6">
    <name type="scientific">Stylophora pistillata</name>
    <name type="common">Smooth cauliflower coral</name>
    <dbReference type="NCBI Taxonomy" id="50429"/>
    <lineage>
        <taxon>Eukaryota</taxon>
        <taxon>Metazoa</taxon>
        <taxon>Cnidaria</taxon>
        <taxon>Anthozoa</taxon>
        <taxon>Hexacorallia</taxon>
        <taxon>Scleractinia</taxon>
        <taxon>Astrocoeniina</taxon>
        <taxon>Pocilloporidae</taxon>
        <taxon>Stylophora</taxon>
    </lineage>
</organism>
<dbReference type="GO" id="GO:0005544">
    <property type="term" value="F:calcium-dependent phospholipid binding"/>
    <property type="evidence" value="ECO:0007669"/>
    <property type="project" value="TreeGrafter"/>
</dbReference>
<evidence type="ECO:0000256" key="3">
    <source>
        <dbReference type="SAM" id="Phobius"/>
    </source>
</evidence>
<feature type="compositionally biased region" description="Acidic residues" evidence="2">
    <location>
        <begin position="43"/>
        <end position="70"/>
    </location>
</feature>
<reference evidence="6" key="1">
    <citation type="journal article" date="2017" name="bioRxiv">
        <title>Comparative analysis of the genomes of Stylophora pistillata and Acropora digitifera provides evidence for extensive differences between species of corals.</title>
        <authorList>
            <person name="Voolstra C.R."/>
            <person name="Li Y."/>
            <person name="Liew Y.J."/>
            <person name="Baumgarten S."/>
            <person name="Zoccola D."/>
            <person name="Flot J.-F."/>
            <person name="Tambutte S."/>
            <person name="Allemand D."/>
            <person name="Aranda M."/>
        </authorList>
    </citation>
    <scope>NUCLEOTIDE SEQUENCE [LARGE SCALE GENOMIC DNA]</scope>
</reference>
<dbReference type="Proteomes" id="UP000225706">
    <property type="component" value="Unassembled WGS sequence"/>
</dbReference>
<dbReference type="OrthoDB" id="18115at2759"/>
<dbReference type="InterPro" id="IPR016035">
    <property type="entry name" value="Acyl_Trfase/lysoPLipase"/>
</dbReference>
<keyword evidence="3" id="KW-0472">Membrane</keyword>
<feature type="domain" description="PNPLA" evidence="4">
    <location>
        <begin position="81"/>
        <end position="296"/>
    </location>
</feature>
<feature type="compositionally biased region" description="Acidic residues" evidence="2">
    <location>
        <begin position="25"/>
        <end position="35"/>
    </location>
</feature>
<dbReference type="Pfam" id="PF01734">
    <property type="entry name" value="Patatin"/>
    <property type="match status" value="1"/>
</dbReference>
<keyword evidence="3" id="KW-0812">Transmembrane</keyword>
<keyword evidence="1" id="KW-0443">Lipid metabolism</keyword>
<dbReference type="PANTHER" id="PTHR10728:SF40">
    <property type="entry name" value="PATATIN FAMILY PROTEIN"/>
    <property type="match status" value="1"/>
</dbReference>
<gene>
    <name evidence="5" type="ORF">AWC38_SpisGene15712</name>
</gene>
<dbReference type="GO" id="GO:0005829">
    <property type="term" value="C:cytosol"/>
    <property type="evidence" value="ECO:0007669"/>
    <property type="project" value="TreeGrafter"/>
</dbReference>
<evidence type="ECO:0000256" key="1">
    <source>
        <dbReference type="ARBA" id="ARBA00023098"/>
    </source>
</evidence>